<dbReference type="AlphaFoldDB" id="A0A0J6C727"/>
<proteinExistence type="inferred from homology"/>
<keyword evidence="8" id="KW-1185">Reference proteome</keyword>
<dbReference type="GO" id="GO:0005524">
    <property type="term" value="F:ATP binding"/>
    <property type="evidence" value="ECO:0007669"/>
    <property type="project" value="UniProtKB-KW"/>
</dbReference>
<protein>
    <submittedName>
        <fullName evidence="6">Pertussis toxin liberation protein C</fullName>
    </submittedName>
    <submittedName>
        <fullName evidence="5">Type IV secretion protein C</fullName>
    </submittedName>
</protein>
<evidence type="ECO:0000256" key="2">
    <source>
        <dbReference type="ARBA" id="ARBA00022741"/>
    </source>
</evidence>
<evidence type="ECO:0000256" key="3">
    <source>
        <dbReference type="ARBA" id="ARBA00022840"/>
    </source>
</evidence>
<gene>
    <name evidence="6" type="primary">ptlC</name>
    <name evidence="5" type="ORF">BBN53_01745</name>
    <name evidence="6" type="ORF">ERS370011_01299</name>
</gene>
<dbReference type="Proteomes" id="UP000053096">
    <property type="component" value="Unassembled WGS sequence"/>
</dbReference>
<sequence length="816" mass="91641">MRRALDILPGRDAAAQAAFIPYSSHVRHDTLLTKDGELLRIWRLDGLAFETADAQTLVTRREQFNALLRTLASEQVALWAHSVRRHADDPPPARYRNDFCQRLHEAYCVALAATRPMVNELFLTLVYRPRIAAGRGWRAGRHRDEAGWRLALQQALHRLDELGAVLEAGLRRYGGGESGGPQVLQSYDAGPGVLCSQPLEFLEFLMTGRRGRLRVPAGPLDHYLGTAALYFGSEMMELRHAQYSLYAQAIDFKEYGTHTEAGMLDGLMYADYEYVITQSFSFVGNRHALAFLQRQRRQLRNVGDAAHSQIADIAQAEDALLDGEFVMGEYHYSMMIFGQDTEALRKHVSEALTIIQERGFLAIPITLGLAAAFYAQLPANWAYRPRVALLTSRNFADLCCFHAFFAGKRDGNPWGDALTVFATPSGQPFYFNFHYSNSQENAQRRMVLGNTRVIGQSGSGKTVLMNMLLCQLQKFSDERLTVVFFDKDRGAEIVLKALGGTYLRLRDGRPTGLNPLLMPASEGNLQFLEVFLQTLVRMPGQTLTAQQQAALSQALRTVMRMPPALRRLTTVLQNLTECDRAQEALVRRLARWCGDDGAGSQGALWWVFDNAQDLVDFEHCTNHGIDGTELLEHPEVSTPVSLYLLHRMTQAMDGRRFVYFMDEAWRWLGDPVFADFVGDQQLTIRKKNGLGVFSTQMPSSLLGSPIAAALVQQCATEIYLPNPRADEQEYVEGFKCTRTEYEIIRSLPEDSRLFLVKQGTRSVLAQLDLSGMDDELAVLSGTAQNLAYFDRAVAQPGDDGDWLAAFQRLRRREGRT</sequence>
<dbReference type="Gene3D" id="3.40.50.300">
    <property type="entry name" value="P-loop containing nucleotide triphosphate hydrolases"/>
    <property type="match status" value="1"/>
</dbReference>
<evidence type="ECO:0000259" key="4">
    <source>
        <dbReference type="Pfam" id="PF03135"/>
    </source>
</evidence>
<comment type="similarity">
    <text evidence="1">Belongs to the TrbE/VirB4 family.</text>
</comment>
<evidence type="ECO:0000256" key="1">
    <source>
        <dbReference type="ARBA" id="ARBA00006512"/>
    </source>
</evidence>
<accession>A0A0M7DZW0</accession>
<keyword evidence="2" id="KW-0547">Nucleotide-binding</keyword>
<dbReference type="PANTHER" id="PTHR30121:SF12">
    <property type="entry name" value="TYPE IV SECRETION SYSTEM PROTEIN CAGE"/>
    <property type="match status" value="1"/>
</dbReference>
<dbReference type="InterPro" id="IPR027417">
    <property type="entry name" value="P-loop_NTPase"/>
</dbReference>
<dbReference type="Pfam" id="PF03135">
    <property type="entry name" value="CagE_TrbE_VirB"/>
    <property type="match status" value="1"/>
</dbReference>
<dbReference type="InterPro" id="IPR018145">
    <property type="entry name" value="CagE_TrbE_VirB_cntrl_dom"/>
</dbReference>
<dbReference type="InterPro" id="IPR004346">
    <property type="entry name" value="CagE_TrbE_VirB"/>
</dbReference>
<reference evidence="5 8" key="2">
    <citation type="submission" date="2016-07" db="EMBL/GenBank/DDBJ databases">
        <title>Complete genome sequences of Bordetella pseudohinzii.</title>
        <authorList>
            <person name="Spilker T."/>
            <person name="Darrah R."/>
            <person name="LiPuma J.J."/>
        </authorList>
    </citation>
    <scope>NUCLEOTIDE SEQUENCE [LARGE SCALE GENOMIC DNA]</scope>
    <source>
        <strain evidence="5 8">HI4681</strain>
    </source>
</reference>
<dbReference type="InterPro" id="IPR051162">
    <property type="entry name" value="T4SS_component"/>
</dbReference>
<reference evidence="6 7" key="1">
    <citation type="submission" date="2015-09" db="EMBL/GenBank/DDBJ databases">
        <authorList>
            <person name="Jackson K.R."/>
            <person name="Lunt B.L."/>
            <person name="Fisher J.N.B."/>
            <person name="Gardner A.V."/>
            <person name="Bailey M.E."/>
            <person name="Deus L.M."/>
            <person name="Earl A.S."/>
            <person name="Gibby P.D."/>
            <person name="Hartmann K.A."/>
            <person name="Liu J.E."/>
            <person name="Manci A.M."/>
            <person name="Nielsen D.A."/>
            <person name="Solomon M.B."/>
            <person name="Breakwell D.P."/>
            <person name="Burnett S.H."/>
            <person name="Grose J.H."/>
        </authorList>
    </citation>
    <scope>NUCLEOTIDE SEQUENCE [LARGE SCALE GENOMIC DNA]</scope>
    <source>
        <strain evidence="6 7">2789STDY5608636</strain>
    </source>
</reference>
<evidence type="ECO:0000313" key="7">
    <source>
        <dbReference type="Proteomes" id="UP000053096"/>
    </source>
</evidence>
<evidence type="ECO:0000313" key="6">
    <source>
        <dbReference type="EMBL" id="CUI59663.1"/>
    </source>
</evidence>
<dbReference type="KEGG" id="bpdz:BBN53_01745"/>
<dbReference type="SUPFAM" id="SSF52540">
    <property type="entry name" value="P-loop containing nucleoside triphosphate hydrolases"/>
    <property type="match status" value="1"/>
</dbReference>
<organism evidence="6 7">
    <name type="scientific">Bordetella pseudohinzii</name>
    <dbReference type="NCBI Taxonomy" id="1331258"/>
    <lineage>
        <taxon>Bacteria</taxon>
        <taxon>Pseudomonadati</taxon>
        <taxon>Pseudomonadota</taxon>
        <taxon>Betaproteobacteria</taxon>
        <taxon>Burkholderiales</taxon>
        <taxon>Alcaligenaceae</taxon>
        <taxon>Bordetella</taxon>
    </lineage>
</organism>
<dbReference type="Proteomes" id="UP000092950">
    <property type="component" value="Chromosome"/>
</dbReference>
<dbReference type="RefSeq" id="WP_048026090.1">
    <property type="nucleotide sequence ID" value="NZ_CAJGUP010000087.1"/>
</dbReference>
<accession>A0A0J6C727</accession>
<dbReference type="EMBL" id="CYTV01000003">
    <property type="protein sequence ID" value="CUI59663.1"/>
    <property type="molecule type" value="Genomic_DNA"/>
</dbReference>
<dbReference type="EMBL" id="CP016440">
    <property type="protein sequence ID" value="ANY14723.1"/>
    <property type="molecule type" value="Genomic_DNA"/>
</dbReference>
<evidence type="ECO:0000313" key="8">
    <source>
        <dbReference type="Proteomes" id="UP000092950"/>
    </source>
</evidence>
<dbReference type="NCBIfam" id="TIGR00929">
    <property type="entry name" value="VirB4_CagE"/>
    <property type="match status" value="1"/>
</dbReference>
<dbReference type="PANTHER" id="PTHR30121">
    <property type="entry name" value="UNCHARACTERIZED PROTEIN YJGR-RELATED"/>
    <property type="match status" value="1"/>
</dbReference>
<evidence type="ECO:0000313" key="5">
    <source>
        <dbReference type="EMBL" id="ANY14723.1"/>
    </source>
</evidence>
<feature type="domain" description="CagE TrbE VirB component of type IV transporter system central" evidence="4">
    <location>
        <begin position="185"/>
        <end position="386"/>
    </location>
</feature>
<keyword evidence="3" id="KW-0067">ATP-binding</keyword>
<name>A0A0J6C727_9BORD</name>
<dbReference type="OrthoDB" id="9816422at2"/>